<evidence type="ECO:0000259" key="12">
    <source>
        <dbReference type="PROSITE" id="PS50878"/>
    </source>
</evidence>
<dbReference type="GO" id="GO:0008233">
    <property type="term" value="F:peptidase activity"/>
    <property type="evidence" value="ECO:0007669"/>
    <property type="project" value="UniProtKB-KW"/>
</dbReference>
<feature type="domain" description="Reverse transcriptase" evidence="12">
    <location>
        <begin position="727"/>
        <end position="934"/>
    </location>
</feature>
<evidence type="ECO:0000256" key="2">
    <source>
        <dbReference type="ARBA" id="ARBA00012180"/>
    </source>
</evidence>
<keyword evidence="9" id="KW-0695">RNA-directed DNA polymerase</keyword>
<keyword evidence="8" id="KW-0378">Hydrolase</keyword>
<dbReference type="Pfam" id="PF00665">
    <property type="entry name" value="rve"/>
    <property type="match status" value="1"/>
</dbReference>
<keyword evidence="3" id="KW-0645">Protease</keyword>
<feature type="coiled-coil region" evidence="10">
    <location>
        <begin position="196"/>
        <end position="238"/>
    </location>
</feature>
<gene>
    <name evidence="14" type="ORF">M9458_056586</name>
</gene>
<dbReference type="InterPro" id="IPR050951">
    <property type="entry name" value="Retrovirus_Pol_polyprotein"/>
</dbReference>
<evidence type="ECO:0000313" key="14">
    <source>
        <dbReference type="EMBL" id="KAL0148116.1"/>
    </source>
</evidence>
<evidence type="ECO:0000256" key="7">
    <source>
        <dbReference type="ARBA" id="ARBA00022759"/>
    </source>
</evidence>
<dbReference type="InterPro" id="IPR021109">
    <property type="entry name" value="Peptidase_aspartic_dom_sf"/>
</dbReference>
<keyword evidence="15" id="KW-1185">Reference proteome</keyword>
<evidence type="ECO:0000256" key="11">
    <source>
        <dbReference type="SAM" id="MobiDB-lite"/>
    </source>
</evidence>
<name>A0ABD0MHJ6_CIRMR</name>
<evidence type="ECO:0000259" key="13">
    <source>
        <dbReference type="PROSITE" id="PS50994"/>
    </source>
</evidence>
<dbReference type="InterPro" id="IPR001584">
    <property type="entry name" value="Integrase_cat-core"/>
</dbReference>
<evidence type="ECO:0000256" key="9">
    <source>
        <dbReference type="ARBA" id="ARBA00022918"/>
    </source>
</evidence>
<keyword evidence="6" id="KW-0540">Nuclease</keyword>
<dbReference type="SUPFAM" id="SSF53098">
    <property type="entry name" value="Ribonuclease H-like"/>
    <property type="match status" value="1"/>
</dbReference>
<evidence type="ECO:0000256" key="6">
    <source>
        <dbReference type="ARBA" id="ARBA00022722"/>
    </source>
</evidence>
<accession>A0ABD0MHJ6</accession>
<comment type="caution">
    <text evidence="14">The sequence shown here is derived from an EMBL/GenBank/DDBJ whole genome shotgun (WGS) entry which is preliminary data.</text>
</comment>
<keyword evidence="4" id="KW-0808">Transferase</keyword>
<evidence type="ECO:0000256" key="1">
    <source>
        <dbReference type="ARBA" id="ARBA00010879"/>
    </source>
</evidence>
<dbReference type="SUPFAM" id="SSF50630">
    <property type="entry name" value="Acid proteases"/>
    <property type="match status" value="1"/>
</dbReference>
<comment type="similarity">
    <text evidence="1">Belongs to the beta type-B retroviral polymerase family. HERV class-II K(HML-2) pol subfamily.</text>
</comment>
<dbReference type="CDD" id="cd00303">
    <property type="entry name" value="retropepsin_like"/>
    <property type="match status" value="1"/>
</dbReference>
<proteinExistence type="inferred from homology"/>
<evidence type="ECO:0000256" key="3">
    <source>
        <dbReference type="ARBA" id="ARBA00022670"/>
    </source>
</evidence>
<dbReference type="Gene3D" id="3.10.10.10">
    <property type="entry name" value="HIV Type 1 Reverse Transcriptase, subunit A, domain 1"/>
    <property type="match status" value="1"/>
</dbReference>
<evidence type="ECO:0000313" key="15">
    <source>
        <dbReference type="Proteomes" id="UP001529510"/>
    </source>
</evidence>
<dbReference type="GO" id="GO:0004523">
    <property type="term" value="F:RNA-DNA hybrid ribonuclease activity"/>
    <property type="evidence" value="ECO:0007669"/>
    <property type="project" value="UniProtKB-EC"/>
</dbReference>
<dbReference type="EC" id="3.1.26.4" evidence="2"/>
<reference evidence="14 15" key="1">
    <citation type="submission" date="2024-05" db="EMBL/GenBank/DDBJ databases">
        <title>Genome sequencing and assembly of Indian major carp, Cirrhinus mrigala (Hamilton, 1822).</title>
        <authorList>
            <person name="Mohindra V."/>
            <person name="Chowdhury L.M."/>
            <person name="Lal K."/>
            <person name="Jena J.K."/>
        </authorList>
    </citation>
    <scope>NUCLEOTIDE SEQUENCE [LARGE SCALE GENOMIC DNA]</scope>
    <source>
        <strain evidence="14">CM1030</strain>
        <tissue evidence="14">Blood</tissue>
    </source>
</reference>
<dbReference type="GO" id="GO:0003964">
    <property type="term" value="F:RNA-directed DNA polymerase activity"/>
    <property type="evidence" value="ECO:0007669"/>
    <property type="project" value="UniProtKB-KW"/>
</dbReference>
<keyword evidence="5" id="KW-0548">Nucleotidyltransferase</keyword>
<dbReference type="PANTHER" id="PTHR37984:SF5">
    <property type="entry name" value="PROTEIN NYNRIN-LIKE"/>
    <property type="match status" value="1"/>
</dbReference>
<dbReference type="InterPro" id="IPR000477">
    <property type="entry name" value="RT_dom"/>
</dbReference>
<sequence length="1456" mass="160521">MPFKIDLPHPFSGDGTEPFSAWIQRFEVALNVSAISPDKAKLLPVKLTGPAFAYWQSLPPDVKAGCELTKASLTTVFGRTTFLATFQTFLNARPHKPQEPLEVYAAELTNLVTEAFPQYDAAARNCEIFCRFVTGLDPSLQLKIHEHGAVTLDNALKVATQCERAQLAISVANPLAVMPVMVHQQPSANTVTATHITELASAIAELRTDLHALRQSHLRRADERVDQLSQRISSLLDEVTSSTLSSHQTCAAVDYDITARHRQPGLDDHHRHRDCCCTAQHAQRGRRQHPRDECCSSQHHRGHSKHDQPSPIDDISCQKHCSYSNSSRSRESHPPHTTQSDQYIPHRYRYENSSAGLISIVTMEPIMLAHPHPVHSTDIPVIADIALHRHPPIPIVHRGIIPPPRAIESPFLTTAGKRVEAVIGDQMPASSPVMVHSDLVACNSTPPTPFIQIALAGAELHALVDTGSGLSLITDDCRKSIPALSTQSISKSFVLASSVTGQLLDILGSVTAPIHIGDVTFSHVFHVVRTATHPVLIGWDFLIEHNVTVDIPNARLQLYNTSVPLSPPQSLIPVQSSAVSVAQVTVPPMSEMVIPISVKDNGVANPFTDTYVGILEPQPPPVVTLGVARTLTSIHKGRGMVRVVNPTSEQVSLDAGCPLGQLFSVTGNTHDEYTLVSAVTTSTEAVHPMPEVHLEDTELNAEERAQLKSLLTEFADIFSSHSHDYGKTNVITHSINTGDAAPIKLRPYRTSPATQAVLQQEVSKLLDHNIIEESHSPWSAPVVLVRKKDGTHRFCVDYRRLNEVDDTLDRLSGARVFSTIDLTAGYWQIPLNPNDKEKTAFSTGTGLYQFRMMPMGISNAPPSFQRLMELVLRGLHWSVCLIYLDDIIVYSADFPQHLQHLREVFQRFRTAGLKLKPSKCHLAHSSVTFLGHRVSSAGVEPDPSNIDKVKTWPVPKSATQKLPLDHDPTGRRARWAIELDLYDWHVIHRDGAKHLNADAMSRRPDTTPVESDSCSRGDVSTFSVATQTTSVPLQAKPVSAYTQTLSMNKHDLLPTPVLSHVTSNFVLIQKSCECSLVASSFTMVCYADTYATRLAIMLCRDIAKHCSQCTACQSRRSPVPQTQAPLVPISPERPFQIVAADITELPISTKGNRYVLVMMDLYTKFVNLYPLKDQTAVSVAGCIFDHYIPQHGVPEALHSDQGRQFESDLIKQLCNLLSIKKLRTSPYHAQCDGAVERFNRTLKDELSKHLFDSGTEWVEHLPQVALAYNTSTHTSTGLTPFFLAHGREARVPLNTLLQDNNVSGSATAGTPAAYANTLRKRLACAYRAATAFRDKAQDQQRLNYDRHLKYTPYNSGDLVLVDDPAHRQNKLYPRWVGPYEVLRPICPFCPSEHFVWTPPTPHYTCATGTSRISGSVGTTTVVSPPIATAWNPTAFLPYGKCAGLGLWTVNSNTGHT</sequence>
<evidence type="ECO:0000256" key="4">
    <source>
        <dbReference type="ARBA" id="ARBA00022679"/>
    </source>
</evidence>
<keyword evidence="10" id="KW-0175">Coiled coil</keyword>
<dbReference type="PANTHER" id="PTHR37984">
    <property type="entry name" value="PROTEIN CBG26694"/>
    <property type="match status" value="1"/>
</dbReference>
<dbReference type="InterPro" id="IPR012337">
    <property type="entry name" value="RNaseH-like_sf"/>
</dbReference>
<dbReference type="CDD" id="cd01647">
    <property type="entry name" value="RT_LTR"/>
    <property type="match status" value="1"/>
</dbReference>
<evidence type="ECO:0000256" key="10">
    <source>
        <dbReference type="SAM" id="Coils"/>
    </source>
</evidence>
<dbReference type="PROSITE" id="PS50994">
    <property type="entry name" value="INTEGRASE"/>
    <property type="match status" value="1"/>
</dbReference>
<dbReference type="InterPro" id="IPR036397">
    <property type="entry name" value="RNaseH_sf"/>
</dbReference>
<dbReference type="InterPro" id="IPR043128">
    <property type="entry name" value="Rev_trsase/Diguanyl_cyclase"/>
</dbReference>
<dbReference type="Proteomes" id="UP001529510">
    <property type="component" value="Unassembled WGS sequence"/>
</dbReference>
<dbReference type="FunFam" id="3.30.420.10:FF:000032">
    <property type="entry name" value="Retrovirus-related Pol polyprotein from transposon 297-like Protein"/>
    <property type="match status" value="1"/>
</dbReference>
<dbReference type="Pfam" id="PF00078">
    <property type="entry name" value="RVT_1"/>
    <property type="match status" value="1"/>
</dbReference>
<feature type="region of interest" description="Disordered" evidence="11">
    <location>
        <begin position="287"/>
        <end position="345"/>
    </location>
</feature>
<keyword evidence="7" id="KW-0255">Endonuclease</keyword>
<evidence type="ECO:0000256" key="5">
    <source>
        <dbReference type="ARBA" id="ARBA00022695"/>
    </source>
</evidence>
<organism evidence="14 15">
    <name type="scientific">Cirrhinus mrigala</name>
    <name type="common">Mrigala</name>
    <dbReference type="NCBI Taxonomy" id="683832"/>
    <lineage>
        <taxon>Eukaryota</taxon>
        <taxon>Metazoa</taxon>
        <taxon>Chordata</taxon>
        <taxon>Craniata</taxon>
        <taxon>Vertebrata</taxon>
        <taxon>Euteleostomi</taxon>
        <taxon>Actinopterygii</taxon>
        <taxon>Neopterygii</taxon>
        <taxon>Teleostei</taxon>
        <taxon>Ostariophysi</taxon>
        <taxon>Cypriniformes</taxon>
        <taxon>Cyprinidae</taxon>
        <taxon>Labeoninae</taxon>
        <taxon>Labeonini</taxon>
        <taxon>Cirrhinus</taxon>
    </lineage>
</organism>
<dbReference type="InterPro" id="IPR043502">
    <property type="entry name" value="DNA/RNA_pol_sf"/>
</dbReference>
<dbReference type="Gene3D" id="3.30.70.270">
    <property type="match status" value="1"/>
</dbReference>
<dbReference type="SUPFAM" id="SSF56672">
    <property type="entry name" value="DNA/RNA polymerases"/>
    <property type="match status" value="1"/>
</dbReference>
<dbReference type="GO" id="GO:0006508">
    <property type="term" value="P:proteolysis"/>
    <property type="evidence" value="ECO:0007669"/>
    <property type="project" value="UniProtKB-KW"/>
</dbReference>
<dbReference type="Gene3D" id="3.30.420.10">
    <property type="entry name" value="Ribonuclease H-like superfamily/Ribonuclease H"/>
    <property type="match status" value="1"/>
</dbReference>
<dbReference type="FunFam" id="3.10.10.10:FF:000007">
    <property type="entry name" value="Retrovirus-related Pol polyprotein from transposon 17.6-like Protein"/>
    <property type="match status" value="1"/>
</dbReference>
<feature type="domain" description="Integrase catalytic" evidence="13">
    <location>
        <begin position="1130"/>
        <end position="1288"/>
    </location>
</feature>
<evidence type="ECO:0000256" key="8">
    <source>
        <dbReference type="ARBA" id="ARBA00022801"/>
    </source>
</evidence>
<dbReference type="Gene3D" id="2.40.70.10">
    <property type="entry name" value="Acid Proteases"/>
    <property type="match status" value="1"/>
</dbReference>
<protein>
    <recommendedName>
        <fullName evidence="2">ribonuclease H</fullName>
        <ecNumber evidence="2">3.1.26.4</ecNumber>
    </recommendedName>
</protein>
<dbReference type="EMBL" id="JAMKFB020000712">
    <property type="protein sequence ID" value="KAL0148116.1"/>
    <property type="molecule type" value="Genomic_DNA"/>
</dbReference>
<dbReference type="PROSITE" id="PS50878">
    <property type="entry name" value="RT_POL"/>
    <property type="match status" value="1"/>
</dbReference>